<dbReference type="EMBL" id="JABSTQ010011516">
    <property type="protein sequence ID" value="KAG0410519.1"/>
    <property type="molecule type" value="Genomic_DNA"/>
</dbReference>
<name>A0AC60NTV5_IXOPE</name>
<evidence type="ECO:0000313" key="2">
    <source>
        <dbReference type="Proteomes" id="UP000805193"/>
    </source>
</evidence>
<proteinExistence type="predicted"/>
<organism evidence="1 2">
    <name type="scientific">Ixodes persulcatus</name>
    <name type="common">Taiga tick</name>
    <dbReference type="NCBI Taxonomy" id="34615"/>
    <lineage>
        <taxon>Eukaryota</taxon>
        <taxon>Metazoa</taxon>
        <taxon>Ecdysozoa</taxon>
        <taxon>Arthropoda</taxon>
        <taxon>Chelicerata</taxon>
        <taxon>Arachnida</taxon>
        <taxon>Acari</taxon>
        <taxon>Parasitiformes</taxon>
        <taxon>Ixodida</taxon>
        <taxon>Ixodoidea</taxon>
        <taxon>Ixodidae</taxon>
        <taxon>Ixodinae</taxon>
        <taxon>Ixodes</taxon>
    </lineage>
</organism>
<sequence>MIPLVARAGAPVAPIALHAAKLGFGQIGAHQGRRGASGALLSASAERRGVVRSGGRWGKKAGEEAGCYSISIASSECAPAGERGPFSLDGRTRVLAGGRKAGFDEARRPATVNSATGSMGRSGRPSGTPRGLRRQHGRPIPASGTYYHAALSCLSARDYFHSIVDKDGSPATVEIAYPSSIFELFELTRRVEERWMGFAFTTEKVIQE</sequence>
<comment type="caution">
    <text evidence="1">The sequence shown here is derived from an EMBL/GenBank/DDBJ whole genome shotgun (WGS) entry which is preliminary data.</text>
</comment>
<accession>A0AC60NTV5</accession>
<protein>
    <submittedName>
        <fullName evidence="1">Uncharacterized protein</fullName>
    </submittedName>
</protein>
<gene>
    <name evidence="1" type="ORF">HPB47_012377</name>
</gene>
<dbReference type="Proteomes" id="UP000805193">
    <property type="component" value="Unassembled WGS sequence"/>
</dbReference>
<evidence type="ECO:0000313" key="1">
    <source>
        <dbReference type="EMBL" id="KAG0410519.1"/>
    </source>
</evidence>
<reference evidence="1 2" key="1">
    <citation type="journal article" date="2020" name="Cell">
        <title>Large-Scale Comparative Analyses of Tick Genomes Elucidate Their Genetic Diversity and Vector Capacities.</title>
        <authorList>
            <consortium name="Tick Genome and Microbiome Consortium (TIGMIC)"/>
            <person name="Jia N."/>
            <person name="Wang J."/>
            <person name="Shi W."/>
            <person name="Du L."/>
            <person name="Sun Y."/>
            <person name="Zhan W."/>
            <person name="Jiang J.F."/>
            <person name="Wang Q."/>
            <person name="Zhang B."/>
            <person name="Ji P."/>
            <person name="Bell-Sakyi L."/>
            <person name="Cui X.M."/>
            <person name="Yuan T.T."/>
            <person name="Jiang B.G."/>
            <person name="Yang W.F."/>
            <person name="Lam T.T."/>
            <person name="Chang Q.C."/>
            <person name="Ding S.J."/>
            <person name="Wang X.J."/>
            <person name="Zhu J.G."/>
            <person name="Ruan X.D."/>
            <person name="Zhao L."/>
            <person name="Wei J.T."/>
            <person name="Ye R.Z."/>
            <person name="Que T.C."/>
            <person name="Du C.H."/>
            <person name="Zhou Y.H."/>
            <person name="Cheng J.X."/>
            <person name="Dai P.F."/>
            <person name="Guo W.B."/>
            <person name="Han X.H."/>
            <person name="Huang E.J."/>
            <person name="Li L.F."/>
            <person name="Wei W."/>
            <person name="Gao Y.C."/>
            <person name="Liu J.Z."/>
            <person name="Shao H.Z."/>
            <person name="Wang X."/>
            <person name="Wang C.C."/>
            <person name="Yang T.C."/>
            <person name="Huo Q.B."/>
            <person name="Li W."/>
            <person name="Chen H.Y."/>
            <person name="Chen S.E."/>
            <person name="Zhou L.G."/>
            <person name="Ni X.B."/>
            <person name="Tian J.H."/>
            <person name="Sheng Y."/>
            <person name="Liu T."/>
            <person name="Pan Y.S."/>
            <person name="Xia L.Y."/>
            <person name="Li J."/>
            <person name="Zhao F."/>
            <person name="Cao W.C."/>
        </authorList>
    </citation>
    <scope>NUCLEOTIDE SEQUENCE [LARGE SCALE GENOMIC DNA]</scope>
    <source>
        <strain evidence="1">Iper-2018</strain>
    </source>
</reference>
<keyword evidence="2" id="KW-1185">Reference proteome</keyword>